<feature type="region of interest" description="Disordered" evidence="7">
    <location>
        <begin position="687"/>
        <end position="718"/>
    </location>
</feature>
<feature type="transmembrane region" description="Helical" evidence="8">
    <location>
        <begin position="591"/>
        <end position="607"/>
    </location>
</feature>
<dbReference type="EMBL" id="MCOG01000016">
    <property type="protein sequence ID" value="ORY78749.1"/>
    <property type="molecule type" value="Genomic_DNA"/>
</dbReference>
<dbReference type="Proteomes" id="UP000193920">
    <property type="component" value="Unassembled WGS sequence"/>
</dbReference>
<dbReference type="GO" id="GO:0006031">
    <property type="term" value="P:chitin biosynthetic process"/>
    <property type="evidence" value="ECO:0007669"/>
    <property type="project" value="TreeGrafter"/>
</dbReference>
<accession>A0A1Y2F4E6</accession>
<feature type="transmembrane region" description="Helical" evidence="8">
    <location>
        <begin position="12"/>
        <end position="35"/>
    </location>
</feature>
<dbReference type="GO" id="GO:0030428">
    <property type="term" value="C:cell septum"/>
    <property type="evidence" value="ECO:0007669"/>
    <property type="project" value="TreeGrafter"/>
</dbReference>
<gene>
    <name evidence="9" type="ORF">LY90DRAFT_664923</name>
</gene>
<comment type="subcellular location">
    <subcellularLocation>
        <location evidence="1">Membrane</location>
        <topology evidence="1">Multi-pass membrane protein</topology>
    </subcellularLocation>
</comment>
<name>A0A1Y2F4E6_9FUNG</name>
<protein>
    <recommendedName>
        <fullName evidence="2">chitin synthase</fullName>
        <ecNumber evidence="2">2.4.1.16</ecNumber>
    </recommendedName>
</protein>
<keyword evidence="5 8" id="KW-1133">Transmembrane helix</keyword>
<evidence type="ECO:0000256" key="3">
    <source>
        <dbReference type="ARBA" id="ARBA00022676"/>
    </source>
</evidence>
<evidence type="ECO:0000256" key="5">
    <source>
        <dbReference type="ARBA" id="ARBA00022989"/>
    </source>
</evidence>
<evidence type="ECO:0000256" key="7">
    <source>
        <dbReference type="SAM" id="MobiDB-lite"/>
    </source>
</evidence>
<keyword evidence="4 8" id="KW-0812">Transmembrane</keyword>
<feature type="region of interest" description="Disordered" evidence="7">
    <location>
        <begin position="878"/>
        <end position="908"/>
    </location>
</feature>
<feature type="transmembrane region" description="Helical" evidence="8">
    <location>
        <begin position="95"/>
        <end position="119"/>
    </location>
</feature>
<reference evidence="9 10" key="1">
    <citation type="submission" date="2016-08" db="EMBL/GenBank/DDBJ databases">
        <title>A Parts List for Fungal Cellulosomes Revealed by Comparative Genomics.</title>
        <authorList>
            <consortium name="DOE Joint Genome Institute"/>
            <person name="Haitjema C.H."/>
            <person name="Gilmore S.P."/>
            <person name="Henske J.K."/>
            <person name="Solomon K.V."/>
            <person name="De Groot R."/>
            <person name="Kuo A."/>
            <person name="Mondo S.J."/>
            <person name="Salamov A.A."/>
            <person name="Labutti K."/>
            <person name="Zhao Z."/>
            <person name="Chiniquy J."/>
            <person name="Barry K."/>
            <person name="Brewer H.M."/>
            <person name="Purvine S.O."/>
            <person name="Wright A.T."/>
            <person name="Boxma B."/>
            <person name="Van Alen T."/>
            <person name="Hackstein J.H."/>
            <person name="Baker S.E."/>
            <person name="Grigoriev I.V."/>
            <person name="O'Malley M.A."/>
        </authorList>
    </citation>
    <scope>NUCLEOTIDE SEQUENCE [LARGE SCALE GENOMIC DNA]</scope>
    <source>
        <strain evidence="9 10">G1</strain>
    </source>
</reference>
<feature type="transmembrane region" description="Helical" evidence="8">
    <location>
        <begin position="619"/>
        <end position="639"/>
    </location>
</feature>
<feature type="compositionally biased region" description="Polar residues" evidence="7">
    <location>
        <begin position="687"/>
        <end position="702"/>
    </location>
</feature>
<evidence type="ECO:0000313" key="9">
    <source>
        <dbReference type="EMBL" id="ORY78749.1"/>
    </source>
</evidence>
<keyword evidence="6 8" id="KW-0472">Membrane</keyword>
<dbReference type="GO" id="GO:0071944">
    <property type="term" value="C:cell periphery"/>
    <property type="evidence" value="ECO:0007669"/>
    <property type="project" value="TreeGrafter"/>
</dbReference>
<organism evidence="9 10">
    <name type="scientific">Neocallimastix californiae</name>
    <dbReference type="NCBI Taxonomy" id="1754190"/>
    <lineage>
        <taxon>Eukaryota</taxon>
        <taxon>Fungi</taxon>
        <taxon>Fungi incertae sedis</taxon>
        <taxon>Chytridiomycota</taxon>
        <taxon>Chytridiomycota incertae sedis</taxon>
        <taxon>Neocallimastigomycetes</taxon>
        <taxon>Neocallimastigales</taxon>
        <taxon>Neocallimastigaceae</taxon>
        <taxon>Neocallimastix</taxon>
    </lineage>
</organism>
<evidence type="ECO:0000256" key="8">
    <source>
        <dbReference type="SAM" id="Phobius"/>
    </source>
</evidence>
<dbReference type="STRING" id="1754190.A0A1Y2F4E6"/>
<dbReference type="PANTHER" id="PTHR22914:SF46">
    <property type="entry name" value="CHITIN SYNTHASE"/>
    <property type="match status" value="1"/>
</dbReference>
<evidence type="ECO:0000313" key="10">
    <source>
        <dbReference type="Proteomes" id="UP000193920"/>
    </source>
</evidence>
<evidence type="ECO:0000256" key="4">
    <source>
        <dbReference type="ARBA" id="ARBA00022692"/>
    </source>
</evidence>
<feature type="transmembrane region" description="Helical" evidence="8">
    <location>
        <begin position="55"/>
        <end position="75"/>
    </location>
</feature>
<keyword evidence="10" id="KW-1185">Reference proteome</keyword>
<evidence type="ECO:0000256" key="1">
    <source>
        <dbReference type="ARBA" id="ARBA00004141"/>
    </source>
</evidence>
<dbReference type="SUPFAM" id="SSF53448">
    <property type="entry name" value="Nucleotide-diphospho-sugar transferases"/>
    <property type="match status" value="1"/>
</dbReference>
<feature type="compositionally biased region" description="Polar residues" evidence="7">
    <location>
        <begin position="878"/>
        <end position="894"/>
    </location>
</feature>
<dbReference type="OrthoDB" id="5321960at2759"/>
<keyword evidence="3" id="KW-0808">Transferase</keyword>
<comment type="caution">
    <text evidence="9">The sequence shown here is derived from an EMBL/GenBank/DDBJ whole genome shotgun (WGS) entry which is preliminary data.</text>
</comment>
<dbReference type="InterPro" id="IPR004835">
    <property type="entry name" value="Chitin_synth"/>
</dbReference>
<dbReference type="EC" id="2.4.1.16" evidence="2"/>
<evidence type="ECO:0000256" key="2">
    <source>
        <dbReference type="ARBA" id="ARBA00012543"/>
    </source>
</evidence>
<proteinExistence type="predicted"/>
<sequence>MYNGSISKFPIWVQILITILISLALFEFIVFYVVFIFGLFKSCFKNSLTKKHGKLWLAIIAALAFTFIRVLHIPILLMNLPLPFKFPSWFIKLSIYFVTTIFIVLLLSPVFTMIYTKIVTERNRLKKKKLFQTATVQRERPIINSITAQDIINNNFGSNVSLSNLEHNPNHSNTNLNLNLYKAASTNHMTNPNNIDDNSSIVRFGKIPSITTNNEEYSSTSRLNAQNNEVHQSSTKIDINMSGSAINLIQEPIVCIIMPIYNELHNILLEAIDRICDSNYDKSKLHLYLSFDDDSESYLYLKLMNSLGAQKYRIPGEAEQTSTTNENVDSKNIRSNSFNAQGGYPLIFNMVYREVKCTVIRNKHEGKRMTQANTFNAIKNTYENFVLTSPSNPALTLLFIDSDVLIDTNAIREFVQCFRDGKMAVTGLITCATSSNNTNFWWLLQDLEYVQGQMMDRCLENFLGGVTCLPGALTMVEYNTLKEVEEEYFKSRNFTNSISIIDYARFHLGEDRYLTHLFMDSLPYPNAVGFCSTAICKTEAPKRLSVLLKQRRRWLLGTFANEIYMFTDPILWKSRPLLLLLRFIHNCTRSISLLLYIFIISLIVGIFSEDNMIIETPIILVAIVIPLITNWIYMIYFGVTLHRYKTLLYPIMYIVHPFFSWLFFVYTIFTFNKRTWGGPRTISHTSMTNASEKTSKTNSVASSMKDRTSGLSKFSNESDDDQFENEIFNMYSEEYNKTIYLSEVDKNILYNAYGGRKREKDIETIVKRINSTNNRNSRNRLSEMFKSDKSNNNYSPRSNISNNIIASPMSANSQADTIVPTTMNRNTNMSSVPVSPSKYDGTSINGTIIANSNNIVHINHQQYYNIYYGKGKEKYNSDYSDPTLSSNFSSPNTESNKHESDNQTIYNH</sequence>
<dbReference type="InterPro" id="IPR029044">
    <property type="entry name" value="Nucleotide-diphossugar_trans"/>
</dbReference>
<feature type="transmembrane region" description="Helical" evidence="8">
    <location>
        <begin position="651"/>
        <end position="671"/>
    </location>
</feature>
<dbReference type="GO" id="GO:0016020">
    <property type="term" value="C:membrane"/>
    <property type="evidence" value="ECO:0007669"/>
    <property type="project" value="UniProtKB-SubCell"/>
</dbReference>
<dbReference type="PANTHER" id="PTHR22914">
    <property type="entry name" value="CHITIN SYNTHASE"/>
    <property type="match status" value="1"/>
</dbReference>
<dbReference type="Pfam" id="PF03142">
    <property type="entry name" value="Chitin_synth_2"/>
    <property type="match status" value="1"/>
</dbReference>
<evidence type="ECO:0000256" key="6">
    <source>
        <dbReference type="ARBA" id="ARBA00023136"/>
    </source>
</evidence>
<dbReference type="AlphaFoldDB" id="A0A1Y2F4E6"/>
<dbReference type="GO" id="GO:0004100">
    <property type="term" value="F:chitin synthase activity"/>
    <property type="evidence" value="ECO:0007669"/>
    <property type="project" value="UniProtKB-EC"/>
</dbReference>
<keyword evidence="3" id="KW-0328">Glycosyltransferase</keyword>